<dbReference type="Gene3D" id="2.40.170.20">
    <property type="entry name" value="TonB-dependent receptor, beta-barrel domain"/>
    <property type="match status" value="1"/>
</dbReference>
<comment type="similarity">
    <text evidence="8 9">Belongs to the TonB-dependent receptor family.</text>
</comment>
<keyword evidence="2 8" id="KW-0813">Transport</keyword>
<feature type="signal peptide" evidence="11">
    <location>
        <begin position="1"/>
        <end position="36"/>
    </location>
</feature>
<comment type="subcellular location">
    <subcellularLocation>
        <location evidence="1 8">Cell outer membrane</location>
        <topology evidence="1 8">Multi-pass membrane protein</topology>
    </subcellularLocation>
</comment>
<evidence type="ECO:0000256" key="3">
    <source>
        <dbReference type="ARBA" id="ARBA00022452"/>
    </source>
</evidence>
<dbReference type="GO" id="GO:0009279">
    <property type="term" value="C:cell outer membrane"/>
    <property type="evidence" value="ECO:0007669"/>
    <property type="project" value="UniProtKB-SubCell"/>
</dbReference>
<dbReference type="STRING" id="498211.CJA_1157"/>
<keyword evidence="6 8" id="KW-0472">Membrane</keyword>
<keyword evidence="3 8" id="KW-1134">Transmembrane beta strand</keyword>
<dbReference type="PANTHER" id="PTHR40980:SF3">
    <property type="entry name" value="TONB-DEPENDENT RECEPTOR-LIKE BETA-BARREL DOMAIN-CONTAINING PROTEIN"/>
    <property type="match status" value="1"/>
</dbReference>
<evidence type="ECO:0000256" key="5">
    <source>
        <dbReference type="ARBA" id="ARBA00023077"/>
    </source>
</evidence>
<evidence type="ECO:0000256" key="10">
    <source>
        <dbReference type="SAM" id="MobiDB-lite"/>
    </source>
</evidence>
<keyword evidence="15" id="KW-1185">Reference proteome</keyword>
<sequence length="875" mass="94276">MRNKLSDAIKLANKSALMLGSAAAIAMMGVATSVHAQDGAMEEVVVTGIRSALKNAVDIKRNSTAVVDAVSAEDVGKLPDSDVGQALGRIPGVTVGRAFGQGASVSIRGSDPQMTYTTLNGQSVASTGWYDQQAIDRSFNYSLLPAELIGGMEVYKTSQADITEGGIGGTVIVKTRKPLDLDANTVFGSVKGSIGTVSDDFAPELSGLYSWKNDAETFGVLVAAAVSEGDYIRRGIEADTRWSGDVAPTTFVQERERKAFDVNIQARPSDNLEVGLHVLSMELVGDNSNTSHYIFAGNAPASTCSVTNANGICLKSNIGAADATDAFIQTWARVGKMTSDTYELNATYTGENFKLSGVVGKTEAEGGTDMTTNYSYYAGLLPKWTGSIDATGKEIKVRPSSDQSTTVADFGTTAGPAGSWATTRGPNSDEETFYQFDLTVDLELGLINSFKTGIRSTEHEFEKRVDRSVFKATTTAAQTSSLYSGTIDMGTPGWSSPKPDIGAMMANTRANISGWVEERGGYGLLNEQNNSFYGMFTFEGEGVRGNFGLRYIQTDVYGIGYKLDGTPLSVGDVDQNAGWGKQKVKEKADYDDVLPSVNVAFDLTDDLVLRASASQAITRPNYDNMFLEVQTGFQDTVAGNETYTKGDVGLQPMKSSQAEVGLEYYYGDGNLISLTYFTKDITNFITTETEVDQSIGVVSPDSGLDSWTVNRYINAGGGEIDGIELQLNHAFDNGFGVLVNYTYANGNAPAVSYQDNIGVFTLSSNHNANLVGYWENEEFSARAAYNWRSKYMVRETGWYGNRMHDDFGTLDLSFGWNVNDMVTLSLEATNVLEEDDIQYGAADNSTTVKAPLKDGYPAWSFMGEATYKLGVSFKF</sequence>
<feature type="domain" description="TonB-dependent receptor plug" evidence="13">
    <location>
        <begin position="60"/>
        <end position="170"/>
    </location>
</feature>
<evidence type="ECO:0000259" key="12">
    <source>
        <dbReference type="Pfam" id="PF00593"/>
    </source>
</evidence>
<evidence type="ECO:0000313" key="14">
    <source>
        <dbReference type="EMBL" id="ACE84152.1"/>
    </source>
</evidence>
<evidence type="ECO:0000259" key="13">
    <source>
        <dbReference type="Pfam" id="PF07715"/>
    </source>
</evidence>
<dbReference type="RefSeq" id="WP_012486805.1">
    <property type="nucleotide sequence ID" value="NC_010995.1"/>
</dbReference>
<feature type="region of interest" description="Disordered" evidence="10">
    <location>
        <begin position="399"/>
        <end position="426"/>
    </location>
</feature>
<evidence type="ECO:0000256" key="4">
    <source>
        <dbReference type="ARBA" id="ARBA00022692"/>
    </source>
</evidence>
<dbReference type="eggNOG" id="COG4771">
    <property type="taxonomic scope" value="Bacteria"/>
</dbReference>
<dbReference type="OrthoDB" id="8727862at2"/>
<evidence type="ECO:0000313" key="15">
    <source>
        <dbReference type="Proteomes" id="UP000001036"/>
    </source>
</evidence>
<dbReference type="SUPFAM" id="SSF56935">
    <property type="entry name" value="Porins"/>
    <property type="match status" value="1"/>
</dbReference>
<dbReference type="eggNOG" id="COG1629">
    <property type="taxonomic scope" value="Bacteria"/>
</dbReference>
<dbReference type="EMBL" id="CP000934">
    <property type="protein sequence ID" value="ACE84152.1"/>
    <property type="molecule type" value="Genomic_DNA"/>
</dbReference>
<keyword evidence="5 9" id="KW-0798">TonB box</keyword>
<dbReference type="InterPro" id="IPR036942">
    <property type="entry name" value="Beta-barrel_TonB_sf"/>
</dbReference>
<dbReference type="Pfam" id="PF07715">
    <property type="entry name" value="Plug"/>
    <property type="match status" value="1"/>
</dbReference>
<dbReference type="InterPro" id="IPR000531">
    <property type="entry name" value="Beta-barrel_TonB"/>
</dbReference>
<name>B3PBU3_CELJU</name>
<dbReference type="InterPro" id="IPR012910">
    <property type="entry name" value="Plug_dom"/>
</dbReference>
<accession>B3PBU3</accession>
<keyword evidence="7 8" id="KW-0998">Cell outer membrane</keyword>
<dbReference type="HOGENOM" id="CLU_006935_2_0_6"/>
<dbReference type="InterPro" id="IPR037066">
    <property type="entry name" value="Plug_dom_sf"/>
</dbReference>
<feature type="chain" id="PRO_5002796518" evidence="11">
    <location>
        <begin position="37"/>
        <end position="875"/>
    </location>
</feature>
<dbReference type="KEGG" id="cja:CJA_1157"/>
<keyword evidence="4 8" id="KW-0812">Transmembrane</keyword>
<reference evidence="14 15" key="1">
    <citation type="journal article" date="2008" name="J. Bacteriol.">
        <title>Insights into plant cell wall degradation from the genome sequence of the soil bacterium Cellvibrio japonicus.</title>
        <authorList>
            <person name="Deboy R.T."/>
            <person name="Mongodin E.F."/>
            <person name="Fouts D.E."/>
            <person name="Tailford L.E."/>
            <person name="Khouri H."/>
            <person name="Emerson J.B."/>
            <person name="Mohamoud Y."/>
            <person name="Watkins K."/>
            <person name="Henrissat B."/>
            <person name="Gilbert H.J."/>
            <person name="Nelson K.E."/>
        </authorList>
    </citation>
    <scope>NUCLEOTIDE SEQUENCE [LARGE SCALE GENOMIC DNA]</scope>
    <source>
        <strain evidence="14 15">Ueda107</strain>
    </source>
</reference>
<evidence type="ECO:0000256" key="9">
    <source>
        <dbReference type="RuleBase" id="RU003357"/>
    </source>
</evidence>
<dbReference type="Pfam" id="PF00593">
    <property type="entry name" value="TonB_dep_Rec_b-barrel"/>
    <property type="match status" value="1"/>
</dbReference>
<protein>
    <submittedName>
        <fullName evidence="14">TonB-dependent receptor</fullName>
    </submittedName>
</protein>
<dbReference type="NCBIfam" id="TIGR01782">
    <property type="entry name" value="TonB-Xanth-Caul"/>
    <property type="match status" value="1"/>
</dbReference>
<dbReference type="PROSITE" id="PS52016">
    <property type="entry name" value="TONB_DEPENDENT_REC_3"/>
    <property type="match status" value="1"/>
</dbReference>
<keyword evidence="14" id="KW-0675">Receptor</keyword>
<gene>
    <name evidence="14" type="ordered locus">CJA_1157</name>
</gene>
<keyword evidence="11" id="KW-0732">Signal</keyword>
<dbReference type="CDD" id="cd01347">
    <property type="entry name" value="ligand_gated_channel"/>
    <property type="match status" value="1"/>
</dbReference>
<organism evidence="14 15">
    <name type="scientific">Cellvibrio japonicus (strain Ueda107)</name>
    <name type="common">Pseudomonas fluorescens subsp. cellulosa</name>
    <dbReference type="NCBI Taxonomy" id="498211"/>
    <lineage>
        <taxon>Bacteria</taxon>
        <taxon>Pseudomonadati</taxon>
        <taxon>Pseudomonadota</taxon>
        <taxon>Gammaproteobacteria</taxon>
        <taxon>Cellvibrionales</taxon>
        <taxon>Cellvibrionaceae</taxon>
        <taxon>Cellvibrio</taxon>
    </lineage>
</organism>
<dbReference type="InterPro" id="IPR010104">
    <property type="entry name" value="TonB_rcpt_bac"/>
</dbReference>
<dbReference type="AlphaFoldDB" id="B3PBU3"/>
<evidence type="ECO:0000256" key="1">
    <source>
        <dbReference type="ARBA" id="ARBA00004571"/>
    </source>
</evidence>
<evidence type="ECO:0000256" key="7">
    <source>
        <dbReference type="ARBA" id="ARBA00023237"/>
    </source>
</evidence>
<dbReference type="PANTHER" id="PTHR40980">
    <property type="entry name" value="PLUG DOMAIN-CONTAINING PROTEIN"/>
    <property type="match status" value="1"/>
</dbReference>
<proteinExistence type="inferred from homology"/>
<evidence type="ECO:0000256" key="8">
    <source>
        <dbReference type="PROSITE-ProRule" id="PRU01360"/>
    </source>
</evidence>
<evidence type="ECO:0000256" key="2">
    <source>
        <dbReference type="ARBA" id="ARBA00022448"/>
    </source>
</evidence>
<evidence type="ECO:0000256" key="6">
    <source>
        <dbReference type="ARBA" id="ARBA00023136"/>
    </source>
</evidence>
<dbReference type="InterPro" id="IPR039426">
    <property type="entry name" value="TonB-dep_rcpt-like"/>
</dbReference>
<dbReference type="Proteomes" id="UP000001036">
    <property type="component" value="Chromosome"/>
</dbReference>
<feature type="domain" description="TonB-dependent receptor-like beta-barrel" evidence="12">
    <location>
        <begin position="412"/>
        <end position="831"/>
    </location>
</feature>
<dbReference type="Gene3D" id="2.170.130.10">
    <property type="entry name" value="TonB-dependent receptor, plug domain"/>
    <property type="match status" value="1"/>
</dbReference>
<evidence type="ECO:0000256" key="11">
    <source>
        <dbReference type="SAM" id="SignalP"/>
    </source>
</evidence>